<comment type="subcellular location">
    <subcellularLocation>
        <location evidence="1">Cell membrane</location>
        <topology evidence="1">Peripheral membrane protein</topology>
    </subcellularLocation>
</comment>
<evidence type="ECO:0000256" key="1">
    <source>
        <dbReference type="ARBA" id="ARBA00004202"/>
    </source>
</evidence>
<sequence length="463" mass="49897">MACAITWIRREPAVLTVSNLSIDDLLHDVSFEIPRGARVGLVGESGSGKSLTALSIMGLLPRGLRAHGSINFDGQELVGLKDSRMRRLRGKRVAMVFQEPMTALDPLMTIGRQLAEAAGSNARKVLREVGLNDEHFNRYPHQLSGGQRQRVLIGLAIAQDPDLLICDEPTTALDVIAQAHVLDLIDRLVEERGMSLLMVTHDQAVVRRMCDSVLTMSQGRVVDTPPAPEETITPAASRELGAPIIRLRDASVRFSDTTAVEPTTLEIPEGQRLGIVGGSGSGKTTLLKTIAGLYQPTTGSVDVDGSVQMVFQDPQSSLNPRLRVGASVGESCGGDLDRVREVLADVGLPGVEKRYPHEFSGGQRQRISIARALAPRPKILLADEPVSALDASARGSVLKALDDLVDEYGLTLVFVSHDLKVIQQVCDYVAVMNRGSIVEHGRTTDVLGSPQHDYTQQLVAAAL</sequence>
<protein>
    <submittedName>
        <fullName evidence="11">ABC transporter ATP-binding protein</fullName>
    </submittedName>
</protein>
<keyword evidence="9" id="KW-0472">Membrane</keyword>
<dbReference type="Pfam" id="PF00005">
    <property type="entry name" value="ABC_tran"/>
    <property type="match status" value="2"/>
</dbReference>
<keyword evidence="4" id="KW-1003">Cell membrane</keyword>
<evidence type="ECO:0000256" key="6">
    <source>
        <dbReference type="ARBA" id="ARBA00022741"/>
    </source>
</evidence>
<feature type="domain" description="ABC transporter" evidence="10">
    <location>
        <begin position="245"/>
        <end position="459"/>
    </location>
</feature>
<comment type="similarity">
    <text evidence="2">Belongs to the ABC transporter superfamily.</text>
</comment>
<dbReference type="GO" id="GO:0016887">
    <property type="term" value="F:ATP hydrolysis activity"/>
    <property type="evidence" value="ECO:0007669"/>
    <property type="project" value="InterPro"/>
</dbReference>
<dbReference type="Gene3D" id="3.40.50.300">
    <property type="entry name" value="P-loop containing nucleotide triphosphate hydrolases"/>
    <property type="match status" value="2"/>
</dbReference>
<dbReference type="PROSITE" id="PS50893">
    <property type="entry name" value="ABC_TRANSPORTER_2"/>
    <property type="match status" value="2"/>
</dbReference>
<dbReference type="InterPro" id="IPR003439">
    <property type="entry name" value="ABC_transporter-like_ATP-bd"/>
</dbReference>
<dbReference type="InterPro" id="IPR017871">
    <property type="entry name" value="ABC_transporter-like_CS"/>
</dbReference>
<dbReference type="InterPro" id="IPR003593">
    <property type="entry name" value="AAA+_ATPase"/>
</dbReference>
<name>A0A5C4U3D8_9CORY</name>
<evidence type="ECO:0000256" key="4">
    <source>
        <dbReference type="ARBA" id="ARBA00022475"/>
    </source>
</evidence>
<evidence type="ECO:0000256" key="8">
    <source>
        <dbReference type="ARBA" id="ARBA00022967"/>
    </source>
</evidence>
<proteinExistence type="inferred from homology"/>
<evidence type="ECO:0000313" key="12">
    <source>
        <dbReference type="Proteomes" id="UP000312032"/>
    </source>
</evidence>
<accession>A0A5C4U3D8</accession>
<dbReference type="GO" id="GO:0005886">
    <property type="term" value="C:plasma membrane"/>
    <property type="evidence" value="ECO:0007669"/>
    <property type="project" value="UniProtKB-SubCell"/>
</dbReference>
<evidence type="ECO:0000256" key="2">
    <source>
        <dbReference type="ARBA" id="ARBA00005417"/>
    </source>
</evidence>
<dbReference type="SUPFAM" id="SSF52540">
    <property type="entry name" value="P-loop containing nucleoside triphosphate hydrolases"/>
    <property type="match status" value="2"/>
</dbReference>
<dbReference type="Proteomes" id="UP000312032">
    <property type="component" value="Unassembled WGS sequence"/>
</dbReference>
<evidence type="ECO:0000256" key="5">
    <source>
        <dbReference type="ARBA" id="ARBA00022519"/>
    </source>
</evidence>
<comment type="caution">
    <text evidence="11">The sequence shown here is derived from an EMBL/GenBank/DDBJ whole genome shotgun (WGS) entry which is preliminary data.</text>
</comment>
<evidence type="ECO:0000256" key="3">
    <source>
        <dbReference type="ARBA" id="ARBA00022448"/>
    </source>
</evidence>
<evidence type="ECO:0000259" key="10">
    <source>
        <dbReference type="PROSITE" id="PS50893"/>
    </source>
</evidence>
<dbReference type="GO" id="GO:0005524">
    <property type="term" value="F:ATP binding"/>
    <property type="evidence" value="ECO:0007669"/>
    <property type="project" value="UniProtKB-KW"/>
</dbReference>
<dbReference type="PANTHER" id="PTHR43297:SF14">
    <property type="entry name" value="ATPASE AAA-TYPE CORE DOMAIN-CONTAINING PROTEIN"/>
    <property type="match status" value="1"/>
</dbReference>
<dbReference type="CDD" id="cd03257">
    <property type="entry name" value="ABC_NikE_OppD_transporters"/>
    <property type="match status" value="2"/>
</dbReference>
<dbReference type="SMART" id="SM00382">
    <property type="entry name" value="AAA"/>
    <property type="match status" value="2"/>
</dbReference>
<evidence type="ECO:0000313" key="11">
    <source>
        <dbReference type="EMBL" id="TNL96615.1"/>
    </source>
</evidence>
<evidence type="ECO:0000256" key="9">
    <source>
        <dbReference type="ARBA" id="ARBA00023136"/>
    </source>
</evidence>
<keyword evidence="5" id="KW-0997">Cell inner membrane</keyword>
<keyword evidence="6" id="KW-0547">Nucleotide-binding</keyword>
<keyword evidence="3" id="KW-0813">Transport</keyword>
<dbReference type="PROSITE" id="PS00211">
    <property type="entry name" value="ABC_TRANSPORTER_1"/>
    <property type="match status" value="2"/>
</dbReference>
<dbReference type="OrthoDB" id="8036461at2"/>
<keyword evidence="7 11" id="KW-0067">ATP-binding</keyword>
<dbReference type="AlphaFoldDB" id="A0A5C4U3D8"/>
<keyword evidence="12" id="KW-1185">Reference proteome</keyword>
<dbReference type="EMBL" id="VDHJ01000010">
    <property type="protein sequence ID" value="TNL96615.1"/>
    <property type="molecule type" value="Genomic_DNA"/>
</dbReference>
<organism evidence="11 12">
    <name type="scientific">Corynebacterium tapiri</name>
    <dbReference type="NCBI Taxonomy" id="1448266"/>
    <lineage>
        <taxon>Bacteria</taxon>
        <taxon>Bacillati</taxon>
        <taxon>Actinomycetota</taxon>
        <taxon>Actinomycetes</taxon>
        <taxon>Mycobacteriales</taxon>
        <taxon>Corynebacteriaceae</taxon>
        <taxon>Corynebacterium</taxon>
    </lineage>
</organism>
<dbReference type="InterPro" id="IPR050388">
    <property type="entry name" value="ABC_Ni/Peptide_Import"/>
</dbReference>
<dbReference type="InterPro" id="IPR027417">
    <property type="entry name" value="P-loop_NTPase"/>
</dbReference>
<gene>
    <name evidence="11" type="ORF">FHE74_07920</name>
</gene>
<keyword evidence="8" id="KW-1278">Translocase</keyword>
<reference evidence="11 12" key="1">
    <citation type="submission" date="2019-06" db="EMBL/GenBank/DDBJ databases">
        <authorList>
            <person name="Li J."/>
        </authorList>
    </citation>
    <scope>NUCLEOTIDE SEQUENCE [LARGE SCALE GENOMIC DNA]</scope>
    <source>
        <strain evidence="11 12">LMG 28165</strain>
    </source>
</reference>
<evidence type="ECO:0000256" key="7">
    <source>
        <dbReference type="ARBA" id="ARBA00022840"/>
    </source>
</evidence>
<dbReference type="PANTHER" id="PTHR43297">
    <property type="entry name" value="OLIGOPEPTIDE TRANSPORT ATP-BINDING PROTEIN APPD"/>
    <property type="match status" value="1"/>
</dbReference>
<feature type="domain" description="ABC transporter" evidence="10">
    <location>
        <begin position="8"/>
        <end position="243"/>
    </location>
</feature>